<dbReference type="FunFam" id="3.30.230.10:FF:000003">
    <property type="entry name" value="Elongation factor G"/>
    <property type="match status" value="1"/>
</dbReference>
<dbReference type="InterPro" id="IPR053905">
    <property type="entry name" value="EF-G-like_DII"/>
</dbReference>
<dbReference type="InterPro" id="IPR000640">
    <property type="entry name" value="EFG_V-like"/>
</dbReference>
<dbReference type="SUPFAM" id="SSF52540">
    <property type="entry name" value="P-loop containing nucleoside triphosphate hydrolases"/>
    <property type="match status" value="1"/>
</dbReference>
<dbReference type="Pfam" id="PF00009">
    <property type="entry name" value="GTP_EFTU"/>
    <property type="match status" value="1"/>
</dbReference>
<dbReference type="GO" id="GO:0003924">
    <property type="term" value="F:GTPase activity"/>
    <property type="evidence" value="ECO:0007669"/>
    <property type="project" value="InterPro"/>
</dbReference>
<dbReference type="PROSITE" id="PS51722">
    <property type="entry name" value="G_TR_2"/>
    <property type="match status" value="1"/>
</dbReference>
<evidence type="ECO:0000256" key="2">
    <source>
        <dbReference type="ARBA" id="ARBA00023134"/>
    </source>
</evidence>
<dbReference type="Gene3D" id="3.30.70.240">
    <property type="match status" value="1"/>
</dbReference>
<dbReference type="EMBL" id="VSSB01000001">
    <property type="protein sequence ID" value="TYL53785.1"/>
    <property type="molecule type" value="Genomic_DNA"/>
</dbReference>
<feature type="region of interest" description="Disordered" evidence="3">
    <location>
        <begin position="295"/>
        <end position="320"/>
    </location>
</feature>
<dbReference type="Gene3D" id="3.30.230.10">
    <property type="match status" value="1"/>
</dbReference>
<dbReference type="SMART" id="SM00838">
    <property type="entry name" value="EFG_C"/>
    <property type="match status" value="1"/>
</dbReference>
<evidence type="ECO:0000313" key="5">
    <source>
        <dbReference type="EMBL" id="TYL53785.1"/>
    </source>
</evidence>
<dbReference type="NCBIfam" id="NF009381">
    <property type="entry name" value="PRK12740.1-5"/>
    <property type="match status" value="1"/>
</dbReference>
<evidence type="ECO:0000313" key="6">
    <source>
        <dbReference type="Proteomes" id="UP000325243"/>
    </source>
</evidence>
<accession>A0A5S4VI53</accession>
<dbReference type="InterPro" id="IPR005225">
    <property type="entry name" value="Small_GTP-bd"/>
</dbReference>
<evidence type="ECO:0000256" key="3">
    <source>
        <dbReference type="SAM" id="MobiDB-lite"/>
    </source>
</evidence>
<evidence type="ECO:0000259" key="4">
    <source>
        <dbReference type="PROSITE" id="PS51722"/>
    </source>
</evidence>
<dbReference type="InterPro" id="IPR009000">
    <property type="entry name" value="Transl_B-barrel_sf"/>
</dbReference>
<dbReference type="PANTHER" id="PTHR43261:SF6">
    <property type="entry name" value="ELONGATION FACTOR G-LIKE PROTEIN"/>
    <property type="match status" value="1"/>
</dbReference>
<keyword evidence="1" id="KW-0547">Nucleotide-binding</keyword>
<dbReference type="InterPro" id="IPR027417">
    <property type="entry name" value="P-loop_NTPase"/>
</dbReference>
<dbReference type="InterPro" id="IPR005517">
    <property type="entry name" value="Transl_elong_EFG/EF2_IV"/>
</dbReference>
<dbReference type="InterPro" id="IPR020568">
    <property type="entry name" value="Ribosomal_Su5_D2-typ_SF"/>
</dbReference>
<dbReference type="Gene3D" id="3.30.70.870">
    <property type="entry name" value="Elongation Factor G (Translational Gtpase), domain 3"/>
    <property type="match status" value="1"/>
</dbReference>
<protein>
    <submittedName>
        <fullName evidence="5">Elongation factor G</fullName>
    </submittedName>
</protein>
<dbReference type="Gene3D" id="2.40.30.10">
    <property type="entry name" value="Translation factors"/>
    <property type="match status" value="1"/>
</dbReference>
<dbReference type="SUPFAM" id="SSF54980">
    <property type="entry name" value="EF-G C-terminal domain-like"/>
    <property type="match status" value="2"/>
</dbReference>
<reference evidence="5 6" key="1">
    <citation type="submission" date="2019-08" db="EMBL/GenBank/DDBJ databases">
        <authorList>
            <person name="Hu J."/>
        </authorList>
    </citation>
    <scope>NUCLEOTIDE SEQUENCE [LARGE SCALE GENOMIC DNA]</scope>
    <source>
        <strain evidence="5 6">NEAU-184</strain>
    </source>
</reference>
<dbReference type="SMART" id="SM00889">
    <property type="entry name" value="EFG_IV"/>
    <property type="match status" value="1"/>
</dbReference>
<dbReference type="InterPro" id="IPR041095">
    <property type="entry name" value="EFG_II"/>
</dbReference>
<dbReference type="PRINTS" id="PR00315">
    <property type="entry name" value="ELONGATNFCT"/>
</dbReference>
<comment type="caution">
    <text evidence="5">The sequence shown here is derived from an EMBL/GenBank/DDBJ whole genome shotgun (WGS) entry which is preliminary data.</text>
</comment>
<dbReference type="GO" id="GO:0032790">
    <property type="term" value="P:ribosome disassembly"/>
    <property type="evidence" value="ECO:0007669"/>
    <property type="project" value="TreeGrafter"/>
</dbReference>
<dbReference type="InterPro" id="IPR035647">
    <property type="entry name" value="EFG_III/V"/>
</dbReference>
<keyword evidence="6" id="KW-1185">Reference proteome</keyword>
<organism evidence="5 6">
    <name type="scientific">Agromyces mariniharenae</name>
    <dbReference type="NCBI Taxonomy" id="2604423"/>
    <lineage>
        <taxon>Bacteria</taxon>
        <taxon>Bacillati</taxon>
        <taxon>Actinomycetota</taxon>
        <taxon>Actinomycetes</taxon>
        <taxon>Micrococcales</taxon>
        <taxon>Microbacteriaceae</taxon>
        <taxon>Agromyces</taxon>
    </lineage>
</organism>
<feature type="compositionally biased region" description="Basic and acidic residues" evidence="3">
    <location>
        <begin position="304"/>
        <end position="315"/>
    </location>
</feature>
<dbReference type="CDD" id="cd03713">
    <property type="entry name" value="EFG_mtEFG_C"/>
    <property type="match status" value="1"/>
</dbReference>
<dbReference type="GO" id="GO:0005525">
    <property type="term" value="F:GTP binding"/>
    <property type="evidence" value="ECO:0007669"/>
    <property type="project" value="UniProtKB-KW"/>
</dbReference>
<dbReference type="PANTHER" id="PTHR43261">
    <property type="entry name" value="TRANSLATION ELONGATION FACTOR G-RELATED"/>
    <property type="match status" value="1"/>
</dbReference>
<dbReference type="GO" id="GO:0003746">
    <property type="term" value="F:translation elongation factor activity"/>
    <property type="evidence" value="ECO:0007669"/>
    <property type="project" value="UniProtKB-KW"/>
</dbReference>
<feature type="domain" description="Tr-type G" evidence="4">
    <location>
        <begin position="7"/>
        <end position="284"/>
    </location>
</feature>
<name>A0A5S4VI53_9MICO</name>
<dbReference type="CDD" id="cd01434">
    <property type="entry name" value="EFG_mtEFG1_IV"/>
    <property type="match status" value="1"/>
</dbReference>
<dbReference type="InterPro" id="IPR047872">
    <property type="entry name" value="EFG_IV"/>
</dbReference>
<proteinExistence type="predicted"/>
<dbReference type="RefSeq" id="WP_148733251.1">
    <property type="nucleotide sequence ID" value="NZ_VSSB01000001.1"/>
</dbReference>
<dbReference type="FunFam" id="3.30.70.240:FF:000001">
    <property type="entry name" value="Elongation factor G"/>
    <property type="match status" value="1"/>
</dbReference>
<dbReference type="Proteomes" id="UP000325243">
    <property type="component" value="Unassembled WGS sequence"/>
</dbReference>
<dbReference type="Pfam" id="PF00679">
    <property type="entry name" value="EFG_C"/>
    <property type="match status" value="1"/>
</dbReference>
<dbReference type="AlphaFoldDB" id="A0A5S4VI53"/>
<dbReference type="InterPro" id="IPR035649">
    <property type="entry name" value="EFG_V"/>
</dbReference>
<dbReference type="Pfam" id="PF14492">
    <property type="entry name" value="EFG_III"/>
    <property type="match status" value="1"/>
</dbReference>
<sequence>MNSASTPTHRTIALVGGAGSGKTTLAEALLFRAGAIGRAGTVEQGNTVCDHEPEEIARGTTLGLSLAHFDWTGPDGTAHAVTLADTPGHPDFVGGVDTALAVADVALIVVSAVDGVTAGTRFAWAAAEAAGVPRIVVVTQEDKARADFRRVLGELHAAFGDRLWALELPLGEEQAFRAIADVLSEHALVYDDSGRHHDEPLPPEAEAEEHRMHLEVTEEIVSHDDEQLEAYLEGKEPPAEELERTLATEVATGEAVPVVVASGVTGTGIDRLADLLCALSPTALDHDGRIMIGGATADDDDDADGGRDTGTEHRVAPSPGGETLVHVFRTVADPFVGQISMLKVLSGVLRTGDKLRNATTGADERIHGLFRLRGAEHLPVGELRAGEVGAVAKLTGSPSGSLLWSRSSGTARPAQLPRRAPVFAVSLTPNSQSDDEKLSTALGRLLAEDPTLVVERAGGQTILRGLGDTHVAVAVERLARIFGVNVTTGPAPVAYRETIAGPAQAEGKLKKQSGGHGQFAVVQLRVSPLPPGDGFEFVDKVVGGSVPRAYIPAVEKGARDALAQGGPQGHPVVDVRVELYDGKSHSVDSSEMAFRTAAAMGVKAALAEAGTVVLEPVSLVTVTVPSDLQGTVLTDLSGRRGRVSATESAEDGRARVVATVPEAELARYVLDLRSMTGGQAELTITPDRYAKAPSTAKA</sequence>
<dbReference type="InterPro" id="IPR000795">
    <property type="entry name" value="T_Tr_GTP-bd_dom"/>
</dbReference>
<dbReference type="Pfam" id="PF03764">
    <property type="entry name" value="EFG_IV"/>
    <property type="match status" value="1"/>
</dbReference>
<dbReference type="Gene3D" id="3.40.50.300">
    <property type="entry name" value="P-loop containing nucleotide triphosphate hydrolases"/>
    <property type="match status" value="1"/>
</dbReference>
<keyword evidence="2" id="KW-0342">GTP-binding</keyword>
<gene>
    <name evidence="5" type="ORF">FYC51_09130</name>
</gene>
<dbReference type="InterPro" id="IPR014721">
    <property type="entry name" value="Ribsml_uS5_D2-typ_fold_subgr"/>
</dbReference>
<dbReference type="SUPFAM" id="SSF50447">
    <property type="entry name" value="Translation proteins"/>
    <property type="match status" value="1"/>
</dbReference>
<dbReference type="Pfam" id="PF22042">
    <property type="entry name" value="EF-G_D2"/>
    <property type="match status" value="1"/>
</dbReference>
<dbReference type="SUPFAM" id="SSF54211">
    <property type="entry name" value="Ribosomal protein S5 domain 2-like"/>
    <property type="match status" value="1"/>
</dbReference>
<dbReference type="NCBIfam" id="TIGR00231">
    <property type="entry name" value="small_GTP"/>
    <property type="match status" value="1"/>
</dbReference>
<keyword evidence="5" id="KW-0251">Elongation factor</keyword>
<evidence type="ECO:0000256" key="1">
    <source>
        <dbReference type="ARBA" id="ARBA00022741"/>
    </source>
</evidence>
<keyword evidence="5" id="KW-0648">Protein biosynthesis</keyword>